<keyword evidence="4" id="KW-0175">Coiled coil</keyword>
<evidence type="ECO:0000256" key="1">
    <source>
        <dbReference type="ARBA" id="ARBA00006930"/>
    </source>
</evidence>
<dbReference type="OrthoDB" id="9795626at2"/>
<evidence type="ECO:0000256" key="3">
    <source>
        <dbReference type="ARBA" id="ARBA00013368"/>
    </source>
</evidence>
<keyword evidence="5" id="KW-0378">Hydrolase</keyword>
<dbReference type="STRING" id="796606.BMMGA3_06805"/>
<dbReference type="GO" id="GO:0004527">
    <property type="term" value="F:exonuclease activity"/>
    <property type="evidence" value="ECO:0007669"/>
    <property type="project" value="UniProtKB-KW"/>
</dbReference>
<comment type="subunit">
    <text evidence="2">Heterodimer of SbcC and SbcD.</text>
</comment>
<protein>
    <recommendedName>
        <fullName evidence="3">Nuclease SbcCD subunit C</fullName>
    </recommendedName>
</protein>
<dbReference type="Gene3D" id="3.40.50.300">
    <property type="entry name" value="P-loop containing nucleotide triphosphate hydrolases"/>
    <property type="match status" value="2"/>
</dbReference>
<keyword evidence="6" id="KW-1185">Reference proteome</keyword>
<keyword evidence="5" id="KW-0269">Exonuclease</keyword>
<dbReference type="eggNOG" id="COG0419">
    <property type="taxonomic scope" value="Bacteria"/>
</dbReference>
<proteinExistence type="inferred from homology"/>
<feature type="coiled-coil region" evidence="4">
    <location>
        <begin position="183"/>
        <end position="210"/>
    </location>
</feature>
<evidence type="ECO:0000256" key="4">
    <source>
        <dbReference type="SAM" id="Coils"/>
    </source>
</evidence>
<dbReference type="Proteomes" id="UP000027602">
    <property type="component" value="Chromosome"/>
</dbReference>
<feature type="coiled-coil region" evidence="4">
    <location>
        <begin position="602"/>
        <end position="864"/>
    </location>
</feature>
<feature type="coiled-coil region" evidence="4">
    <location>
        <begin position="255"/>
        <end position="507"/>
    </location>
</feature>
<comment type="similarity">
    <text evidence="1">Belongs to the SMC family. SbcC subfamily.</text>
</comment>
<dbReference type="PANTHER" id="PTHR32114">
    <property type="entry name" value="ABC TRANSPORTER ABCH.3"/>
    <property type="match status" value="1"/>
</dbReference>
<dbReference type="PANTHER" id="PTHR32114:SF2">
    <property type="entry name" value="ABC TRANSPORTER ABCH.3"/>
    <property type="match status" value="1"/>
</dbReference>
<sequence length="1045" mass="121410">MRPLKLTMQAFGPYAGRETIDFTVLGNRTMFVISGKTGAGKTTIFDGISYAIYGKASGEDRNGPELRSQFAKDDVLTEVSLEFSLRQKTYYIIRSPQQEKRKERGEGYTTIGAKAELYVYNEKGEKQLIASNIREVDEKIKEIMQIDSNQFRQIVMIPQGEFRKLLTSDSKEKEVILQRLFHTEIYKKIEEKLKEEAVELRNKVEDRILQRERALRSIHAVNIQELKEYVEADNVNDTLIIPLLTDEIKMMGETLERLAKEDKEKQAERDKLQQKIYEAQTIAKQLQTLEDVKARMNELEAQKKLFEKKEKEITLALKAALLSQQEQLCHRLKNDLDQLEQEAEKIHLKLQSIAKELTAKEAELQTEIEREQERQDAINLFNHLKHIEKDVRTFSVIEKEANRLKFLLDQAKKEKQTAESLLVKIEEQSRNLKLEKQDYEKNQLLYFENERKLEKLEAVWNRLNKYEQLLNRYEKSVSLLKEKNAAYEHANARYQDAKALTEFLEEKWLHGQAAVLAGQLAPGKACPVCGSEHHPNPAASIQNDIPEESDIKEAKKQALLLEKEKSTAESALFEMKSQVHSLEQSVQEQLSEIILEIPDFQSEELEAVKQSIESERKNLTESQLRLKEQKQKLEQIIAELEQCEEKKANIQTEIQELSAKVHELTIQFTEKKTNLSRLMESIPDHLRSEEKFETELQRALNRRDELQKKLEQAQQQFQNTKEKYATENARFETVKKQMAETEKKLAAEKESFKNNMIGQGFPTYKEYSEAKRTETEIKKLELEVRKYWEEYRSVNDRYVELSDMLKDVKEPDLDGLLNELHQINDQIKELQERYTNLFMKKRDNEEILKKVTNINEEIKVLEERYKIIGHLYDISRGQNTYRITFERYVLAAFLDDILREANIRLAKMTSGRYQLLRKTDRSKGNVQSGLELLVFDQYTGRERHVKTLSGGESFKAALSLALGLADVVQTYAGGVSLETMFIDEGFGMLDPESLDQAIEALIDIQNSGRLVGIISHVPELKERIDARLEVIATQSGSTTEFQFVN</sequence>
<accession>I3DZQ1</accession>
<organism evidence="5 6">
    <name type="scientific">Bacillus methanolicus (strain MGA3 / ATCC 53907)</name>
    <dbReference type="NCBI Taxonomy" id="796606"/>
    <lineage>
        <taxon>Bacteria</taxon>
        <taxon>Bacillati</taxon>
        <taxon>Bacillota</taxon>
        <taxon>Bacilli</taxon>
        <taxon>Bacillales</taxon>
        <taxon>Bacillaceae</taxon>
        <taxon>Bacillus</taxon>
    </lineage>
</organism>
<gene>
    <name evidence="5" type="ORF">BMMGA3_06805</name>
</gene>
<dbReference type="InterPro" id="IPR027417">
    <property type="entry name" value="P-loop_NTPase"/>
</dbReference>
<dbReference type="Gene3D" id="1.10.287.1490">
    <property type="match status" value="1"/>
</dbReference>
<reference evidence="5 6" key="1">
    <citation type="journal article" date="2015" name="BMC Genomics">
        <title>Transcriptome analysis of thermophilic methylotrophic Bacillus methanolicus MGA3 using RNA-sequencing provides detailed insights into its previously uncharted transcriptional landscape.</title>
        <authorList>
            <person name="Irla M."/>
            <person name="Neshat A."/>
            <person name="Brautaset T."/>
            <person name="Ruckert C."/>
            <person name="Kalinowski J."/>
            <person name="Wendisch V.F."/>
        </authorList>
    </citation>
    <scope>NUCLEOTIDE SEQUENCE [LARGE SCALE GENOMIC DNA]</scope>
    <source>
        <strain evidence="6">MGA3 / ATCC 53907</strain>
    </source>
</reference>
<evidence type="ECO:0000313" key="6">
    <source>
        <dbReference type="Proteomes" id="UP000027602"/>
    </source>
</evidence>
<name>I3DZQ1_BACMM</name>
<dbReference type="EMBL" id="CP007739">
    <property type="protein sequence ID" value="AIE59786.1"/>
    <property type="molecule type" value="Genomic_DNA"/>
</dbReference>
<keyword evidence="5" id="KW-0540">Nuclease</keyword>
<dbReference type="HOGENOM" id="CLU_004785_2_1_9"/>
<evidence type="ECO:0000256" key="2">
    <source>
        <dbReference type="ARBA" id="ARBA00011322"/>
    </source>
</evidence>
<dbReference type="AlphaFoldDB" id="I3DZQ1"/>
<dbReference type="RefSeq" id="WP_003349262.1">
    <property type="nucleotide sequence ID" value="NZ_ADWW01000004.1"/>
</dbReference>
<dbReference type="SUPFAM" id="SSF52540">
    <property type="entry name" value="P-loop containing nucleoside triphosphate hydrolases"/>
    <property type="match status" value="3"/>
</dbReference>
<dbReference type="Pfam" id="PF13558">
    <property type="entry name" value="SbcC_Walker_B"/>
    <property type="match status" value="1"/>
</dbReference>
<dbReference type="KEGG" id="bmet:BMMGA3_06805"/>
<evidence type="ECO:0000313" key="5">
    <source>
        <dbReference type="EMBL" id="AIE59786.1"/>
    </source>
</evidence>